<organism evidence="2 3">
    <name type="scientific">Chelatococcus sambhunathii</name>
    <dbReference type="NCBI Taxonomy" id="363953"/>
    <lineage>
        <taxon>Bacteria</taxon>
        <taxon>Pseudomonadati</taxon>
        <taxon>Pseudomonadota</taxon>
        <taxon>Alphaproteobacteria</taxon>
        <taxon>Hyphomicrobiales</taxon>
        <taxon>Chelatococcaceae</taxon>
        <taxon>Chelatococcus</taxon>
    </lineage>
</organism>
<gene>
    <name evidence="2" type="ORF">IHQ68_16285</name>
</gene>
<evidence type="ECO:0000256" key="1">
    <source>
        <dbReference type="SAM" id="MobiDB-lite"/>
    </source>
</evidence>
<proteinExistence type="predicted"/>
<dbReference type="Proteomes" id="UP001181622">
    <property type="component" value="Unassembled WGS sequence"/>
</dbReference>
<comment type="caution">
    <text evidence="2">The sequence shown here is derived from an EMBL/GenBank/DDBJ whole genome shotgun (WGS) entry which is preliminary data.</text>
</comment>
<dbReference type="EMBL" id="JADBEO010000042">
    <property type="protein sequence ID" value="MDR4308179.1"/>
    <property type="molecule type" value="Genomic_DNA"/>
</dbReference>
<feature type="region of interest" description="Disordered" evidence="1">
    <location>
        <begin position="144"/>
        <end position="177"/>
    </location>
</feature>
<dbReference type="RefSeq" id="WP_309393707.1">
    <property type="nucleotide sequence ID" value="NZ_JADBEO010000042.1"/>
</dbReference>
<evidence type="ECO:0000313" key="2">
    <source>
        <dbReference type="EMBL" id="MDR4308179.1"/>
    </source>
</evidence>
<protein>
    <submittedName>
        <fullName evidence="2">DUF1800 domain-containing protein</fullName>
    </submittedName>
</protein>
<accession>A0ABU1DJM9</accession>
<evidence type="ECO:0000313" key="3">
    <source>
        <dbReference type="Proteomes" id="UP001181622"/>
    </source>
</evidence>
<sequence>MATDADFHRDAGALVALTRFGLGARPGDMRRIASDPRGAVLAELTAPNVALLPDPYLVSAADSSRHYQERKALRQLLTGRKVREKRNVVIETMVADGRLPKELVQKAALLLQEKSAKKPAGAEAMADPDMGGSMAASPMAGDDMAGDMDGRAPGKAGKKGKPGRTGLDDPDAPAIPTQPMDDEAAARFVRTRNADIGFVERLVSFWGDHLTVSTKGGGYIRWVAGAYDREAIRPHVLGRFEDMLLASARHSAMLHYLDNQASIGPNSEAAKRNGKGLNENYARELLELHTVGAGAGYTQADVIELAKALTGWRVEKGYKADNLEQFDFAPRAHEPGERTVMGKRYPEGGAEQGEAILRDLARHPATAARLARRLAVAFVADEPPPALVQRLERTFRDTQGDLREVAAALVSADEAWDAPRAKMRSPQEFVFASIRLVGRQPRAERLIEALNALGQPMWGASQPKGYSIVGRDWIAPDAQTNRLDFAVDLARDHADDIDPNALAEDVLGAAMSDETRTAVKRAGSREQAFALLVMSPEMQRR</sequence>
<dbReference type="InterPro" id="IPR014917">
    <property type="entry name" value="DUF1800"/>
</dbReference>
<name>A0ABU1DJM9_9HYPH</name>
<reference evidence="2" key="1">
    <citation type="submission" date="2020-10" db="EMBL/GenBank/DDBJ databases">
        <authorList>
            <person name="Abbas A."/>
            <person name="Razzaq R."/>
            <person name="Waqas M."/>
            <person name="Abbas N."/>
            <person name="Nielsen T.K."/>
            <person name="Hansen L.H."/>
            <person name="Hussain S."/>
            <person name="Shahid M."/>
        </authorList>
    </citation>
    <scope>NUCLEOTIDE SEQUENCE</scope>
    <source>
        <strain evidence="2">S14</strain>
    </source>
</reference>
<keyword evidence="3" id="KW-1185">Reference proteome</keyword>
<dbReference type="Pfam" id="PF08811">
    <property type="entry name" value="DUF1800"/>
    <property type="match status" value="1"/>
</dbReference>